<evidence type="ECO:0000256" key="3">
    <source>
        <dbReference type="ARBA" id="ARBA00022692"/>
    </source>
</evidence>
<evidence type="ECO:0000256" key="2">
    <source>
        <dbReference type="ARBA" id="ARBA00022475"/>
    </source>
</evidence>
<dbReference type="Pfam" id="PF03899">
    <property type="entry name" value="ATP-synt_I"/>
    <property type="match status" value="1"/>
</dbReference>
<evidence type="ECO:0000256" key="1">
    <source>
        <dbReference type="ARBA" id="ARBA00004651"/>
    </source>
</evidence>
<dbReference type="Proteomes" id="UP000178082">
    <property type="component" value="Unassembled WGS sequence"/>
</dbReference>
<proteinExistence type="predicted"/>
<evidence type="ECO:0000313" key="7">
    <source>
        <dbReference type="EMBL" id="OGL52840.1"/>
    </source>
</evidence>
<comment type="caution">
    <text evidence="7">The sequence shown here is derived from an EMBL/GenBank/DDBJ whole genome shotgun (WGS) entry which is preliminary data.</text>
</comment>
<feature type="transmembrane region" description="Helical" evidence="6">
    <location>
        <begin position="12"/>
        <end position="30"/>
    </location>
</feature>
<evidence type="ECO:0000256" key="5">
    <source>
        <dbReference type="ARBA" id="ARBA00023136"/>
    </source>
</evidence>
<dbReference type="AlphaFoldDB" id="A0A1F7SGC5"/>
<protein>
    <recommendedName>
        <fullName evidence="9">ATP synthase subunit I</fullName>
    </recommendedName>
</protein>
<keyword evidence="4 6" id="KW-1133">Transmembrane helix</keyword>
<sequence length="126" mass="14171">MFLSIYKINDKIIISVVVLIIILISVSLLIRNSELLIGTILGGVTGIINYILLCKTVGQLSDVSNKPKRKGNLFFFTFLRYIIMFSILAAGILISRNCLIFVLISMSLPQISMIIKPLLEKKERKI</sequence>
<keyword evidence="2" id="KW-1003">Cell membrane</keyword>
<evidence type="ECO:0000256" key="4">
    <source>
        <dbReference type="ARBA" id="ARBA00022989"/>
    </source>
</evidence>
<comment type="subcellular location">
    <subcellularLocation>
        <location evidence="1">Cell membrane</location>
        <topology evidence="1">Multi-pass membrane protein</topology>
    </subcellularLocation>
</comment>
<keyword evidence="5 6" id="KW-0472">Membrane</keyword>
<organism evidence="7 8">
    <name type="scientific">Candidatus Schekmanbacteria bacterium RIFCSPLOWO2_12_FULL_38_15</name>
    <dbReference type="NCBI Taxonomy" id="1817883"/>
    <lineage>
        <taxon>Bacteria</taxon>
        <taxon>Candidatus Schekmaniibacteriota</taxon>
    </lineage>
</organism>
<dbReference type="InterPro" id="IPR005598">
    <property type="entry name" value="ATP_synth_I"/>
</dbReference>
<feature type="transmembrane region" description="Helical" evidence="6">
    <location>
        <begin position="73"/>
        <end position="94"/>
    </location>
</feature>
<feature type="transmembrane region" description="Helical" evidence="6">
    <location>
        <begin position="100"/>
        <end position="119"/>
    </location>
</feature>
<dbReference type="GO" id="GO:0005886">
    <property type="term" value="C:plasma membrane"/>
    <property type="evidence" value="ECO:0007669"/>
    <property type="project" value="UniProtKB-SubCell"/>
</dbReference>
<feature type="transmembrane region" description="Helical" evidence="6">
    <location>
        <begin position="36"/>
        <end position="53"/>
    </location>
</feature>
<evidence type="ECO:0000256" key="6">
    <source>
        <dbReference type="SAM" id="Phobius"/>
    </source>
</evidence>
<keyword evidence="3 6" id="KW-0812">Transmembrane</keyword>
<dbReference type="STRING" id="1817883.A3G31_00380"/>
<reference evidence="7 8" key="1">
    <citation type="journal article" date="2016" name="Nat. Commun.">
        <title>Thousands of microbial genomes shed light on interconnected biogeochemical processes in an aquifer system.</title>
        <authorList>
            <person name="Anantharaman K."/>
            <person name="Brown C.T."/>
            <person name="Hug L.A."/>
            <person name="Sharon I."/>
            <person name="Castelle C.J."/>
            <person name="Probst A.J."/>
            <person name="Thomas B.C."/>
            <person name="Singh A."/>
            <person name="Wilkins M.J."/>
            <person name="Karaoz U."/>
            <person name="Brodie E.L."/>
            <person name="Williams K.H."/>
            <person name="Hubbard S.S."/>
            <person name="Banfield J.F."/>
        </authorList>
    </citation>
    <scope>NUCLEOTIDE SEQUENCE [LARGE SCALE GENOMIC DNA]</scope>
</reference>
<evidence type="ECO:0008006" key="9">
    <source>
        <dbReference type="Google" id="ProtNLM"/>
    </source>
</evidence>
<evidence type="ECO:0000313" key="8">
    <source>
        <dbReference type="Proteomes" id="UP000178082"/>
    </source>
</evidence>
<gene>
    <name evidence="7" type="ORF">A3G31_00380</name>
</gene>
<accession>A0A1F7SGC5</accession>
<dbReference type="EMBL" id="MGDI01000029">
    <property type="protein sequence ID" value="OGL52840.1"/>
    <property type="molecule type" value="Genomic_DNA"/>
</dbReference>
<name>A0A1F7SGC5_9BACT</name>